<dbReference type="PANTHER" id="PTHR11359">
    <property type="entry name" value="AMP DEAMINASE"/>
    <property type="match status" value="1"/>
</dbReference>
<dbReference type="GO" id="GO:0003876">
    <property type="term" value="F:AMP deaminase activity"/>
    <property type="evidence" value="ECO:0007669"/>
    <property type="project" value="InterPro"/>
</dbReference>
<protein>
    <submittedName>
        <fullName evidence="3">LAME_0H04082g1_1</fullName>
    </submittedName>
</protein>
<evidence type="ECO:0000313" key="4">
    <source>
        <dbReference type="Proteomes" id="UP000191144"/>
    </source>
</evidence>
<gene>
    <name evidence="3" type="ORF">LAME_0H04082G</name>
</gene>
<name>A0A1G4KDW7_9SACH</name>
<organism evidence="3 4">
    <name type="scientific">Lachancea meyersii CBS 8951</name>
    <dbReference type="NCBI Taxonomy" id="1266667"/>
    <lineage>
        <taxon>Eukaryota</taxon>
        <taxon>Fungi</taxon>
        <taxon>Dikarya</taxon>
        <taxon>Ascomycota</taxon>
        <taxon>Saccharomycotina</taxon>
        <taxon>Saccharomycetes</taxon>
        <taxon>Saccharomycetales</taxon>
        <taxon>Saccharomycetaceae</taxon>
        <taxon>Lachancea</taxon>
    </lineage>
</organism>
<dbReference type="OrthoDB" id="1723809at2759"/>
<reference evidence="4" key="1">
    <citation type="submission" date="2016-03" db="EMBL/GenBank/DDBJ databases">
        <authorList>
            <person name="Devillers Hugo."/>
        </authorList>
    </citation>
    <scope>NUCLEOTIDE SEQUENCE [LARGE SCALE GENOMIC DNA]</scope>
</reference>
<dbReference type="EMBL" id="LT598480">
    <property type="protein sequence ID" value="SCV02679.1"/>
    <property type="molecule type" value="Genomic_DNA"/>
</dbReference>
<comment type="similarity">
    <text evidence="1">Belongs to the metallo-dependent hydrolases superfamily. Adenosine and AMP deaminases family.</text>
</comment>
<dbReference type="Proteomes" id="UP000191144">
    <property type="component" value="Chromosome H"/>
</dbReference>
<dbReference type="SUPFAM" id="SSF51556">
    <property type="entry name" value="Metallo-dependent hydrolases"/>
    <property type="match status" value="1"/>
</dbReference>
<proteinExistence type="inferred from homology"/>
<dbReference type="Pfam" id="PF19326">
    <property type="entry name" value="AMP_deaminase"/>
    <property type="match status" value="2"/>
</dbReference>
<dbReference type="GO" id="GO:0032264">
    <property type="term" value="P:IMP salvage"/>
    <property type="evidence" value="ECO:0007669"/>
    <property type="project" value="InterPro"/>
</dbReference>
<dbReference type="InterPro" id="IPR006329">
    <property type="entry name" value="AMPD"/>
</dbReference>
<dbReference type="AlphaFoldDB" id="A0A1G4KDW7"/>
<feature type="region of interest" description="Disordered" evidence="2">
    <location>
        <begin position="1"/>
        <end position="32"/>
    </location>
</feature>
<accession>A0A1G4KDW7</accession>
<dbReference type="Gene3D" id="3.20.20.140">
    <property type="entry name" value="Metal-dependent hydrolases"/>
    <property type="match status" value="2"/>
</dbReference>
<evidence type="ECO:0000256" key="2">
    <source>
        <dbReference type="SAM" id="MobiDB-lite"/>
    </source>
</evidence>
<dbReference type="InterPro" id="IPR032466">
    <property type="entry name" value="Metal_Hydrolase"/>
</dbReference>
<sequence length="785" mass="91079">MKSTMRTQRRPSLLFEADEEPTGARKFRSPSGTVENSLDNTDMVALTTSFDKQISDGHPMYFEPSAISDGRDLSGSAGNVEYCTKVNIEGKKGFEFMKHLRTRYLKASAQDASSNLKNDSNHWFLYPKPLPKFWKFENDKRLQEKSDDNDMQGYFGTRATDEHSSSDDRIKLHYTGQFFKLSHYATELEKFRVTRGYSPEATDYEAVLAEIPPISHFGQHFEKCLDFLTTEELDRQAVKRTEYLLHRYDLFQQLQGRSEVRESRLVPHRDFYNIRKVDQNYLLSGCLSQRQLNDFIWEKLNLEPTRVVYVNSNGSHFTLRQIFCHGADATRNEDASIGLKAVDDLFLDWYRTVYLSGTHVTGADPEPPSPKYLAIARTFLEFDNIIGGEYFAEIVIRYVIQSFEKSKYQIAQLSVDFEFGGDWWAKFIEWVTRWNLISYNIRWNIRFSRCYTKLYAAKKVQSFQDYLNQIFRPLLDVESSQNIKLQYVLSTVCCFDVVTSDTDDYIWKSFLEPQSTIPTQWDSTADNPPVAYYMFYIYQYLKVLNQKRKNGGQNTIALRNNCPVTESRVSQFCKGLSITEQFESLICNFLLCEGGLLQAEPLWQVSPSILYLYYLFQIPVIVSPLSSVSLLLEQGHTLRRERAQMVNRDVTAPSTKTYSGNPFMQMHKMGLRVVLSSSSVLFNCSYTMEPIIEEYSVAASIYLLTSADMCELVRDSVLTSGYEGFYKAHWNGVRLSEASFFSEEIGATDVWYDQEPDTCYKHNVPNARRLYRRNCLDREWEFVCS</sequence>
<evidence type="ECO:0000313" key="3">
    <source>
        <dbReference type="EMBL" id="SCV02679.1"/>
    </source>
</evidence>
<evidence type="ECO:0000256" key="1">
    <source>
        <dbReference type="ARBA" id="ARBA00006676"/>
    </source>
</evidence>
<keyword evidence="4" id="KW-1185">Reference proteome</keyword>
<dbReference type="PANTHER" id="PTHR11359:SF7">
    <property type="entry name" value="INACTIVE DEAMINASE YBR284W-RELATED"/>
    <property type="match status" value="1"/>
</dbReference>
<dbReference type="GO" id="GO:0005829">
    <property type="term" value="C:cytosol"/>
    <property type="evidence" value="ECO:0007669"/>
    <property type="project" value="TreeGrafter"/>
</dbReference>